<reference evidence="1 2" key="1">
    <citation type="journal article" date="2018" name="Front. Plant Sci.">
        <title>Red Clover (Trifolium pratense) and Zigzag Clover (T. medium) - A Picture of Genomic Similarities and Differences.</title>
        <authorList>
            <person name="Dluhosova J."/>
            <person name="Istvanek J."/>
            <person name="Nedelnik J."/>
            <person name="Repkova J."/>
        </authorList>
    </citation>
    <scope>NUCLEOTIDE SEQUENCE [LARGE SCALE GENOMIC DNA]</scope>
    <source>
        <strain evidence="2">cv. 10/8</strain>
        <tissue evidence="1">Leaf</tissue>
    </source>
</reference>
<evidence type="ECO:0000313" key="1">
    <source>
        <dbReference type="EMBL" id="MCI55056.1"/>
    </source>
</evidence>
<proteinExistence type="predicted"/>
<dbReference type="EMBL" id="LXQA010489862">
    <property type="protein sequence ID" value="MCI55056.1"/>
    <property type="molecule type" value="Genomic_DNA"/>
</dbReference>
<comment type="caution">
    <text evidence="1">The sequence shown here is derived from an EMBL/GenBank/DDBJ whole genome shotgun (WGS) entry which is preliminary data.</text>
</comment>
<sequence length="52" mass="5930">MKLSTRMYLEGQDGLVHHTMSCRHPSSRNGDPFHPMKVKQTSLSLAIQQFMA</sequence>
<organism evidence="1 2">
    <name type="scientific">Trifolium medium</name>
    <dbReference type="NCBI Taxonomy" id="97028"/>
    <lineage>
        <taxon>Eukaryota</taxon>
        <taxon>Viridiplantae</taxon>
        <taxon>Streptophyta</taxon>
        <taxon>Embryophyta</taxon>
        <taxon>Tracheophyta</taxon>
        <taxon>Spermatophyta</taxon>
        <taxon>Magnoliopsida</taxon>
        <taxon>eudicotyledons</taxon>
        <taxon>Gunneridae</taxon>
        <taxon>Pentapetalae</taxon>
        <taxon>rosids</taxon>
        <taxon>fabids</taxon>
        <taxon>Fabales</taxon>
        <taxon>Fabaceae</taxon>
        <taxon>Papilionoideae</taxon>
        <taxon>50 kb inversion clade</taxon>
        <taxon>NPAAA clade</taxon>
        <taxon>Hologalegina</taxon>
        <taxon>IRL clade</taxon>
        <taxon>Trifolieae</taxon>
        <taxon>Trifolium</taxon>
    </lineage>
</organism>
<dbReference type="AlphaFoldDB" id="A0A392T4G0"/>
<name>A0A392T4G0_9FABA</name>
<keyword evidence="2" id="KW-1185">Reference proteome</keyword>
<feature type="non-terminal residue" evidence="1">
    <location>
        <position position="52"/>
    </location>
</feature>
<accession>A0A392T4G0</accession>
<dbReference type="Proteomes" id="UP000265520">
    <property type="component" value="Unassembled WGS sequence"/>
</dbReference>
<evidence type="ECO:0000313" key="2">
    <source>
        <dbReference type="Proteomes" id="UP000265520"/>
    </source>
</evidence>
<protein>
    <submittedName>
        <fullName evidence="1">Uncharacterized protein</fullName>
    </submittedName>
</protein>